<keyword evidence="1" id="KW-0472">Membrane</keyword>
<dbReference type="PANTHER" id="PTHR30590:SF2">
    <property type="entry name" value="INNER MEMBRANE PROTEIN"/>
    <property type="match status" value="1"/>
</dbReference>
<feature type="transmembrane region" description="Helical" evidence="1">
    <location>
        <begin position="294"/>
        <end position="313"/>
    </location>
</feature>
<dbReference type="OrthoDB" id="9807744at2"/>
<evidence type="ECO:0000313" key="3">
    <source>
        <dbReference type="EMBL" id="ADY26934.1"/>
    </source>
</evidence>
<feature type="transmembrane region" description="Helical" evidence="1">
    <location>
        <begin position="103"/>
        <end position="118"/>
    </location>
</feature>
<name>F0RLL0_DEIPM</name>
<evidence type="ECO:0000256" key="1">
    <source>
        <dbReference type="SAM" id="Phobius"/>
    </source>
</evidence>
<accession>F0RLL0</accession>
<reference evidence="3 4" key="2">
    <citation type="journal article" date="2012" name="Stand. Genomic Sci.">
        <title>Complete genome sequence of the orange-red pigmented, radioresistant Deinococcus proteolyticus type strain (MRP(T)).</title>
        <authorList>
            <person name="Copeland A."/>
            <person name="Zeytun A."/>
            <person name="Yassawong M."/>
            <person name="Nolan M."/>
            <person name="Lucas S."/>
            <person name="Hammon N."/>
            <person name="Deshpande S."/>
            <person name="Cheng J.F."/>
            <person name="Han C."/>
            <person name="Tapia R."/>
            <person name="Goodwin L.A."/>
            <person name="Pitluck S."/>
            <person name="Mavromatis K."/>
            <person name="Liolios K."/>
            <person name="Pagani I."/>
            <person name="Ivanova N."/>
            <person name="Mikhailova N."/>
            <person name="Pati A."/>
            <person name="Chen A."/>
            <person name="Palaniappan K."/>
            <person name="Land M."/>
            <person name="Hauser L."/>
            <person name="Jeffries C.D."/>
            <person name="Brambilla E.M."/>
            <person name="Rohde M."/>
            <person name="Sikorski J."/>
            <person name="Pukall R."/>
            <person name="Goker M."/>
            <person name="Detter J.C."/>
            <person name="Woyke T."/>
            <person name="Bristow J."/>
            <person name="Eisen J.A."/>
            <person name="Markowitz V."/>
            <person name="Hugenholtz P."/>
            <person name="Kyrpides N.C."/>
            <person name="Klenk H.P."/>
            <person name="Lapidus A."/>
        </authorList>
    </citation>
    <scope>NUCLEOTIDE SEQUENCE [LARGE SCALE GENOMIC DNA]</scope>
    <source>
        <strain evidence="4">ATCC 35074 / DSM 20540 / JCM 6276 / NBRC 101906 / NCIMB 13154 / VKM Ac-1939 / CCM 2703 / MRP</strain>
    </source>
</reference>
<dbReference type="Pfam" id="PF04235">
    <property type="entry name" value="DUF418"/>
    <property type="match status" value="1"/>
</dbReference>
<reference evidence="4" key="1">
    <citation type="submission" date="2011-02" db="EMBL/GenBank/DDBJ databases">
        <title>The complete sequence of chromosome of Deinococcus proteolyticus DSM 20540.</title>
        <authorList>
            <consortium name="US DOE Joint Genome Institute (JGI-PGF)"/>
            <person name="Lucas S."/>
            <person name="Copeland A."/>
            <person name="Lapidus A."/>
            <person name="Bruce D."/>
            <person name="Goodwin L."/>
            <person name="Pitluck S."/>
            <person name="Kyrpides N."/>
            <person name="Mavromatis K."/>
            <person name="Pagani I."/>
            <person name="Ivanova N."/>
            <person name="Ovchinnikova G."/>
            <person name="Zeytun A."/>
            <person name="Detter J.C."/>
            <person name="Han C."/>
            <person name="Land M."/>
            <person name="Hauser L."/>
            <person name="Markowitz V."/>
            <person name="Cheng J.-F."/>
            <person name="Hugenholtz P."/>
            <person name="Woyke T."/>
            <person name="Wu D."/>
            <person name="Pukall R."/>
            <person name="Steenblock K."/>
            <person name="Brambilla E."/>
            <person name="Klenk H.-P."/>
            <person name="Eisen J.A."/>
        </authorList>
    </citation>
    <scope>NUCLEOTIDE SEQUENCE [LARGE SCALE GENOMIC DNA]</scope>
    <source>
        <strain evidence="4">ATCC 35074 / DSM 20540 / JCM 6276 / NBRC 101906 / NCIMB 13154 / VKM Ac-1939 / CCM 2703 / MRP</strain>
    </source>
</reference>
<gene>
    <name evidence="3" type="ordered locus">Deipr_1802</name>
</gene>
<feature type="transmembrane region" description="Helical" evidence="1">
    <location>
        <begin position="50"/>
        <end position="72"/>
    </location>
</feature>
<feature type="transmembrane region" description="Helical" evidence="1">
    <location>
        <begin position="12"/>
        <end position="30"/>
    </location>
</feature>
<proteinExistence type="predicted"/>
<keyword evidence="1" id="KW-0812">Transmembrane</keyword>
<dbReference type="eggNOG" id="COG2311">
    <property type="taxonomic scope" value="Bacteria"/>
</dbReference>
<dbReference type="AlphaFoldDB" id="F0RLL0"/>
<dbReference type="InterPro" id="IPR007349">
    <property type="entry name" value="DUF418"/>
</dbReference>
<keyword evidence="1" id="KW-1133">Transmembrane helix</keyword>
<dbReference type="InterPro" id="IPR052529">
    <property type="entry name" value="Bact_Transport_Assoc"/>
</dbReference>
<feature type="transmembrane region" description="Helical" evidence="1">
    <location>
        <begin position="79"/>
        <end position="97"/>
    </location>
</feature>
<dbReference type="EMBL" id="CP002536">
    <property type="protein sequence ID" value="ADY26934.1"/>
    <property type="molecule type" value="Genomic_DNA"/>
</dbReference>
<feature type="domain" description="DUF418" evidence="2">
    <location>
        <begin position="202"/>
        <end position="361"/>
    </location>
</feature>
<feature type="transmembrane region" description="Helical" evidence="1">
    <location>
        <begin position="221"/>
        <end position="241"/>
    </location>
</feature>
<evidence type="ECO:0000259" key="2">
    <source>
        <dbReference type="Pfam" id="PF04235"/>
    </source>
</evidence>
<feature type="transmembrane region" description="Helical" evidence="1">
    <location>
        <begin position="186"/>
        <end position="209"/>
    </location>
</feature>
<dbReference type="STRING" id="693977.Deipr_1802"/>
<dbReference type="PANTHER" id="PTHR30590">
    <property type="entry name" value="INNER MEMBRANE PROTEIN"/>
    <property type="match status" value="1"/>
</dbReference>
<protein>
    <recommendedName>
        <fullName evidence="2">DUF418 domain-containing protein</fullName>
    </recommendedName>
</protein>
<evidence type="ECO:0000313" key="4">
    <source>
        <dbReference type="Proteomes" id="UP000007718"/>
    </source>
</evidence>
<organism evidence="3 4">
    <name type="scientific">Deinococcus proteolyticus (strain ATCC 35074 / DSM 20540 / JCM 6276 / NBRC 101906 / NCIMB 13154 / VKM Ac-1939 / CCM 2703 / MRP)</name>
    <dbReference type="NCBI Taxonomy" id="693977"/>
    <lineage>
        <taxon>Bacteria</taxon>
        <taxon>Thermotogati</taxon>
        <taxon>Deinococcota</taxon>
        <taxon>Deinococci</taxon>
        <taxon>Deinococcales</taxon>
        <taxon>Deinococcaceae</taxon>
        <taxon>Deinococcus</taxon>
    </lineage>
</organism>
<feature type="transmembrane region" description="Helical" evidence="1">
    <location>
        <begin position="130"/>
        <end position="147"/>
    </location>
</feature>
<dbReference type="KEGG" id="dpt:Deipr_1802"/>
<feature type="transmembrane region" description="Helical" evidence="1">
    <location>
        <begin position="253"/>
        <end position="273"/>
    </location>
</feature>
<dbReference type="Proteomes" id="UP000007718">
    <property type="component" value="Chromosome"/>
</dbReference>
<dbReference type="HOGENOM" id="CLU_039610_0_0_0"/>
<sequence>MAAQDRALLPDALRGLALLGIVLINVQDFAGFRVWEQQGLDRAVQVLTDVLFNGKAVALFAMLFGWGAAGLWERHGRGLYVRRHLLLLVIGLAHFTLLWHGDIIGGYAVSALIFILLLRRSAGALLRWAWGLYLLGALNLVVGYGLYRTAPGSRVLFSPDFAPHQSYASILADRAADLPYQLGSEVLLASFTIPLFAFGAWAYRSGLLARPAEHRPLLRRLLAWGFGLGLPLGLGLAYLNTLDTEQAGMLSEGMRVISGLPVAFGYVGLFGLLSLQARVPALLAALARSGRLALTHYITQSLVLTLIFYPYTFGLYGQVHAAAAVGTALLLALAQIAFSAWYLRRYGRGPLESLLRWAVYGRC</sequence>
<feature type="transmembrane region" description="Helical" evidence="1">
    <location>
        <begin position="319"/>
        <end position="343"/>
    </location>
</feature>
<keyword evidence="4" id="KW-1185">Reference proteome</keyword>